<proteinExistence type="predicted"/>
<evidence type="ECO:0000313" key="1">
    <source>
        <dbReference type="EMBL" id="MBB5816320.1"/>
    </source>
</evidence>
<accession>A0AA89QIX3</accession>
<gene>
    <name evidence="1" type="ORF">HNR72_007348</name>
</gene>
<sequence>MANEQAHEHGELVVKLMAGKATQDEAARVGANWKQWVRQEWEGSQDRAAAFSVEALSTAFGGGRGEWGTLTTEEGTALLQFFMLAYLPTRSSRDDDARSLRDVVRNSGMKLRHYAQKIM</sequence>
<comment type="caution">
    <text evidence="1">The sequence shown here is derived from an EMBL/GenBank/DDBJ whole genome shotgun (WGS) entry which is preliminary data.</text>
</comment>
<evidence type="ECO:0000313" key="2">
    <source>
        <dbReference type="Proteomes" id="UP000579531"/>
    </source>
</evidence>
<keyword evidence="2" id="KW-1185">Reference proteome</keyword>
<dbReference type="Proteomes" id="UP000579531">
    <property type="component" value="Unassembled WGS sequence"/>
</dbReference>
<name>A0AA89QIX3_STRCU</name>
<dbReference type="EMBL" id="JACHLX010000001">
    <property type="protein sequence ID" value="MBB5816320.1"/>
    <property type="molecule type" value="Genomic_DNA"/>
</dbReference>
<protein>
    <submittedName>
        <fullName evidence="1">Uncharacterized protein</fullName>
    </submittedName>
</protein>
<dbReference type="AlphaFoldDB" id="A0AA89QIX3"/>
<reference evidence="1 2" key="1">
    <citation type="submission" date="2020-08" db="EMBL/GenBank/DDBJ databases">
        <title>Sequencing the genomes of 1000 actinobacteria strains.</title>
        <authorList>
            <person name="Klenk H.-P."/>
        </authorList>
    </citation>
    <scope>NUCLEOTIDE SEQUENCE [LARGE SCALE GENOMIC DNA]</scope>
    <source>
        <strain evidence="1 2">DSM 40129</strain>
    </source>
</reference>
<dbReference type="GeneID" id="93843767"/>
<organism evidence="1 2">
    <name type="scientific">Streptomyces collinus</name>
    <dbReference type="NCBI Taxonomy" id="42684"/>
    <lineage>
        <taxon>Bacteria</taxon>
        <taxon>Bacillati</taxon>
        <taxon>Actinomycetota</taxon>
        <taxon>Actinomycetes</taxon>
        <taxon>Kitasatosporales</taxon>
        <taxon>Streptomycetaceae</taxon>
        <taxon>Streptomyces</taxon>
    </lineage>
</organism>
<dbReference type="RefSeq" id="WP_184853744.1">
    <property type="nucleotide sequence ID" value="NZ_BAABFE010000005.1"/>
</dbReference>